<sequence>MYPLVKDPFLSQLGYHMITINNFLVFYIVTGNEVQIHRFLYGKRNYLQIL</sequence>
<keyword evidence="1" id="KW-0472">Membrane</keyword>
<evidence type="ECO:0000313" key="2">
    <source>
        <dbReference type="EMBL" id="VBB39978.1"/>
    </source>
</evidence>
<reference evidence="2" key="1">
    <citation type="submission" date="2018-07" db="EMBL/GenBank/DDBJ databases">
        <authorList>
            <consortium name="Genoscope - CEA"/>
            <person name="William W."/>
        </authorList>
    </citation>
    <scope>NUCLEOTIDE SEQUENCE</scope>
    <source>
        <strain evidence="2">IK1</strain>
    </source>
</reference>
<dbReference type="InterPro" id="IPR035093">
    <property type="entry name" value="RelE/ParE_toxin_dom_sf"/>
</dbReference>
<dbReference type="Gene3D" id="3.30.2310.20">
    <property type="entry name" value="RelE-like"/>
    <property type="match status" value="1"/>
</dbReference>
<feature type="transmembrane region" description="Helical" evidence="1">
    <location>
        <begin position="12"/>
        <end position="30"/>
    </location>
</feature>
<keyword evidence="1" id="KW-0812">Transmembrane</keyword>
<name>A0A652ZVZ9_9SPIR</name>
<accession>A0A652ZVZ9</accession>
<gene>
    <name evidence="2" type="ORF">TRIP_E240016</name>
</gene>
<proteinExistence type="predicted"/>
<dbReference type="AlphaFoldDB" id="A0A652ZVZ9"/>
<keyword evidence="1" id="KW-1133">Transmembrane helix</keyword>
<evidence type="ECO:0000256" key="1">
    <source>
        <dbReference type="SAM" id="Phobius"/>
    </source>
</evidence>
<protein>
    <submittedName>
        <fullName evidence="2">Addiction module toxin, RelE/StbE family</fullName>
    </submittedName>
</protein>
<organism evidence="2">
    <name type="scientific">uncultured Spirochaetota bacterium</name>
    <dbReference type="NCBI Taxonomy" id="460511"/>
    <lineage>
        <taxon>Bacteria</taxon>
        <taxon>Pseudomonadati</taxon>
        <taxon>Spirochaetota</taxon>
        <taxon>environmental samples</taxon>
    </lineage>
</organism>
<dbReference type="EMBL" id="UPXP01000017">
    <property type="protein sequence ID" value="VBB39978.1"/>
    <property type="molecule type" value="Genomic_DNA"/>
</dbReference>